<dbReference type="EMBL" id="SDPT01000001">
    <property type="protein sequence ID" value="RXZ35713.1"/>
    <property type="molecule type" value="Genomic_DNA"/>
</dbReference>
<organism evidence="10 11">
    <name type="scientific">Sphingomonas desiccabilis</name>
    <dbReference type="NCBI Taxonomy" id="429134"/>
    <lineage>
        <taxon>Bacteria</taxon>
        <taxon>Pseudomonadati</taxon>
        <taxon>Pseudomonadota</taxon>
        <taxon>Alphaproteobacteria</taxon>
        <taxon>Sphingomonadales</taxon>
        <taxon>Sphingomonadaceae</taxon>
        <taxon>Sphingomonas</taxon>
    </lineage>
</organism>
<dbReference type="InterPro" id="IPR003594">
    <property type="entry name" value="HATPase_dom"/>
</dbReference>
<name>A0A4Q2J1T1_9SPHN</name>
<dbReference type="InterPro" id="IPR000014">
    <property type="entry name" value="PAS"/>
</dbReference>
<dbReference type="PROSITE" id="PS50109">
    <property type="entry name" value="HIS_KIN"/>
    <property type="match status" value="1"/>
</dbReference>
<dbReference type="Gene3D" id="3.30.565.10">
    <property type="entry name" value="Histidine kinase-like ATPase, C-terminal domain"/>
    <property type="match status" value="1"/>
</dbReference>
<sequence length="365" mass="38891">MDVASGTAAPSIGEPGPADWFAALPVAALVVRPDGTVAHANSACESLLNHSERAMQGQPLEFLVRLPAGPAARRDGHGFAAYDVELVLDRTGPVRADYVEGALPEQPGWRIVTIHPEGASRRFASAGERGGARAAIGAAAMLAHEIKNPLSGIRGAAQLLAQVGQEEERRELTSLITAEVDRVAALIDRMEDFTDQRPRALEARNIYPLIAHARQIAAAGFARRIPIEERFDPSLPDVLLESDAFVQLLLNLLKNAAEALGETAAPRITLATAYRHGVSVSGGRGKPRRPLPIELCVIDNGPGAPPDLAEHLFEPFVSGKREGRGLGLPLVEKLVGELGGVIRYAREGEPPSTVFRILLPRAPDA</sequence>
<dbReference type="InterPro" id="IPR003661">
    <property type="entry name" value="HisK_dim/P_dom"/>
</dbReference>
<reference evidence="10 11" key="1">
    <citation type="submission" date="2019-01" db="EMBL/GenBank/DDBJ databases">
        <title>Sphingomonas mucosissima sp. nov. and Sphingomonas desiccabilis sp. nov., from biological soil crusts in the Colorado Plateau, USA.</title>
        <authorList>
            <person name="Zhu D."/>
        </authorList>
    </citation>
    <scope>NUCLEOTIDE SEQUENCE [LARGE SCALE GENOMIC DNA]</scope>
    <source>
        <strain evidence="10 11">CP1D</strain>
    </source>
</reference>
<dbReference type="SMART" id="SM00387">
    <property type="entry name" value="HATPase_c"/>
    <property type="match status" value="1"/>
</dbReference>
<evidence type="ECO:0000256" key="8">
    <source>
        <dbReference type="ARBA" id="ARBA00023012"/>
    </source>
</evidence>
<dbReference type="SMART" id="SM00388">
    <property type="entry name" value="HisKA"/>
    <property type="match status" value="1"/>
</dbReference>
<evidence type="ECO:0000256" key="7">
    <source>
        <dbReference type="ARBA" id="ARBA00022840"/>
    </source>
</evidence>
<keyword evidence="11" id="KW-1185">Reference proteome</keyword>
<dbReference type="InterPro" id="IPR035965">
    <property type="entry name" value="PAS-like_dom_sf"/>
</dbReference>
<evidence type="ECO:0000256" key="5">
    <source>
        <dbReference type="ARBA" id="ARBA00022741"/>
    </source>
</evidence>
<keyword evidence="3" id="KW-0597">Phosphoprotein</keyword>
<dbReference type="AlphaFoldDB" id="A0A4Q2J1T1"/>
<dbReference type="CDD" id="cd00082">
    <property type="entry name" value="HisKA"/>
    <property type="match status" value="1"/>
</dbReference>
<protein>
    <recommendedName>
        <fullName evidence="2">histidine kinase</fullName>
        <ecNumber evidence="2">2.7.13.3</ecNumber>
    </recommendedName>
</protein>
<dbReference type="InterPro" id="IPR005467">
    <property type="entry name" value="His_kinase_dom"/>
</dbReference>
<comment type="caution">
    <text evidence="10">The sequence shown here is derived from an EMBL/GenBank/DDBJ whole genome shotgun (WGS) entry which is preliminary data.</text>
</comment>
<dbReference type="InterPro" id="IPR036890">
    <property type="entry name" value="HATPase_C_sf"/>
</dbReference>
<keyword evidence="6 10" id="KW-0418">Kinase</keyword>
<evidence type="ECO:0000256" key="6">
    <source>
        <dbReference type="ARBA" id="ARBA00022777"/>
    </source>
</evidence>
<evidence type="ECO:0000256" key="4">
    <source>
        <dbReference type="ARBA" id="ARBA00022679"/>
    </source>
</evidence>
<evidence type="ECO:0000313" key="10">
    <source>
        <dbReference type="EMBL" id="RXZ35713.1"/>
    </source>
</evidence>
<dbReference type="Proteomes" id="UP000292347">
    <property type="component" value="Unassembled WGS sequence"/>
</dbReference>
<evidence type="ECO:0000256" key="2">
    <source>
        <dbReference type="ARBA" id="ARBA00012438"/>
    </source>
</evidence>
<evidence type="ECO:0000313" key="11">
    <source>
        <dbReference type="Proteomes" id="UP000292347"/>
    </source>
</evidence>
<dbReference type="Pfam" id="PF02518">
    <property type="entry name" value="HATPase_c"/>
    <property type="match status" value="1"/>
</dbReference>
<dbReference type="SUPFAM" id="SSF55874">
    <property type="entry name" value="ATPase domain of HSP90 chaperone/DNA topoisomerase II/histidine kinase"/>
    <property type="match status" value="1"/>
</dbReference>
<gene>
    <name evidence="10" type="ORF">EO081_06600</name>
</gene>
<dbReference type="EC" id="2.7.13.3" evidence="2"/>
<dbReference type="PRINTS" id="PR00344">
    <property type="entry name" value="BCTRLSENSOR"/>
</dbReference>
<evidence type="ECO:0000256" key="1">
    <source>
        <dbReference type="ARBA" id="ARBA00000085"/>
    </source>
</evidence>
<dbReference type="GO" id="GO:0000155">
    <property type="term" value="F:phosphorelay sensor kinase activity"/>
    <property type="evidence" value="ECO:0007669"/>
    <property type="project" value="InterPro"/>
</dbReference>
<keyword evidence="4" id="KW-0808">Transferase</keyword>
<proteinExistence type="predicted"/>
<feature type="domain" description="Histidine kinase" evidence="9">
    <location>
        <begin position="141"/>
        <end position="363"/>
    </location>
</feature>
<dbReference type="SUPFAM" id="SSF55785">
    <property type="entry name" value="PYP-like sensor domain (PAS domain)"/>
    <property type="match status" value="1"/>
</dbReference>
<evidence type="ECO:0000256" key="3">
    <source>
        <dbReference type="ARBA" id="ARBA00022553"/>
    </source>
</evidence>
<dbReference type="Pfam" id="PF00512">
    <property type="entry name" value="HisKA"/>
    <property type="match status" value="1"/>
</dbReference>
<dbReference type="CDD" id="cd00130">
    <property type="entry name" value="PAS"/>
    <property type="match status" value="1"/>
</dbReference>
<comment type="catalytic activity">
    <reaction evidence="1">
        <text>ATP + protein L-histidine = ADP + protein N-phospho-L-histidine.</text>
        <dbReference type="EC" id="2.7.13.3"/>
    </reaction>
</comment>
<dbReference type="PANTHER" id="PTHR43065:SF10">
    <property type="entry name" value="PEROXIDE STRESS-ACTIVATED HISTIDINE KINASE MAK3"/>
    <property type="match status" value="1"/>
</dbReference>
<dbReference type="InterPro" id="IPR004358">
    <property type="entry name" value="Sig_transdc_His_kin-like_C"/>
</dbReference>
<dbReference type="GO" id="GO:0005524">
    <property type="term" value="F:ATP binding"/>
    <property type="evidence" value="ECO:0007669"/>
    <property type="project" value="UniProtKB-KW"/>
</dbReference>
<dbReference type="Gene3D" id="1.10.287.130">
    <property type="match status" value="1"/>
</dbReference>
<keyword evidence="8" id="KW-0902">Two-component regulatory system</keyword>
<dbReference type="PANTHER" id="PTHR43065">
    <property type="entry name" value="SENSOR HISTIDINE KINASE"/>
    <property type="match status" value="1"/>
</dbReference>
<accession>A0A4Q2J1T1</accession>
<keyword evidence="5" id="KW-0547">Nucleotide-binding</keyword>
<dbReference type="InterPro" id="IPR036097">
    <property type="entry name" value="HisK_dim/P_sf"/>
</dbReference>
<dbReference type="OrthoDB" id="9789238at2"/>
<evidence type="ECO:0000259" key="9">
    <source>
        <dbReference type="PROSITE" id="PS50109"/>
    </source>
</evidence>
<dbReference type="SUPFAM" id="SSF47384">
    <property type="entry name" value="Homodimeric domain of signal transducing histidine kinase"/>
    <property type="match status" value="1"/>
</dbReference>
<keyword evidence="7" id="KW-0067">ATP-binding</keyword>